<evidence type="ECO:0000313" key="1">
    <source>
        <dbReference type="EMBL" id="GBF35150.1"/>
    </source>
</evidence>
<reference evidence="2" key="1">
    <citation type="submission" date="2018-02" db="EMBL/GenBank/DDBJ databases">
        <title>Genome sequence of Desulfocucumis palustris strain NAW-5.</title>
        <authorList>
            <person name="Watanabe M."/>
            <person name="Kojima H."/>
            <person name="Fukui M."/>
        </authorList>
    </citation>
    <scope>NUCLEOTIDE SEQUENCE [LARGE SCALE GENOMIC DNA]</scope>
    <source>
        <strain evidence="2">NAW-5</strain>
    </source>
</reference>
<dbReference type="EMBL" id="BFAV01000157">
    <property type="protein sequence ID" value="GBF35150.1"/>
    <property type="molecule type" value="Genomic_DNA"/>
</dbReference>
<keyword evidence="2" id="KW-1185">Reference proteome</keyword>
<name>A0A2L2XG82_9FIRM</name>
<dbReference type="Proteomes" id="UP000239549">
    <property type="component" value="Unassembled WGS sequence"/>
</dbReference>
<organism evidence="1 2">
    <name type="scientific">Desulfocucumis palustris</name>
    <dbReference type="NCBI Taxonomy" id="1898651"/>
    <lineage>
        <taxon>Bacteria</taxon>
        <taxon>Bacillati</taxon>
        <taxon>Bacillota</taxon>
        <taxon>Clostridia</taxon>
        <taxon>Eubacteriales</taxon>
        <taxon>Desulfocucumaceae</taxon>
        <taxon>Desulfocucumis</taxon>
    </lineage>
</organism>
<sequence>MNCNEYAINKAFIYASRGARRILAPDFKKQFNINRRGEKL</sequence>
<evidence type="ECO:0000313" key="2">
    <source>
        <dbReference type="Proteomes" id="UP000239549"/>
    </source>
</evidence>
<gene>
    <name evidence="1" type="ORF">DCCM_4273</name>
</gene>
<accession>A0A2L2XG82</accession>
<comment type="caution">
    <text evidence="1">The sequence shown here is derived from an EMBL/GenBank/DDBJ whole genome shotgun (WGS) entry which is preliminary data.</text>
</comment>
<protein>
    <submittedName>
        <fullName evidence="1">Uncharacterized protein</fullName>
    </submittedName>
</protein>
<dbReference type="AlphaFoldDB" id="A0A2L2XG82"/>
<proteinExistence type="predicted"/>